<accession>A0A2A6C530</accession>
<sequence>MLSVLPPFIQSIFLIFYMNSRMRGVRSMYTMFRRFATAATASQAMRFMKISPRSFFVGAGGTSLAVSFFSAKEDKTKPPFPNYDIVIRETDTLYDNYLIDNAYNILRKYETSEYPELLWRLARVLCEKGKQSKAPADRKKYFLESFTVIQRALSCEPPEGSFGAHKWMAIILDYVGEIEGTKSRIAKSYEVRKHLERALEINGRDATTWHILGIWHFTFADMSSITRMAAKAIFGTPPSSTYQEALELFLKAEDIQPNFYSKNTYYIGEVYDRLGRHEESIKYYRQSFMAPVVTVDDRETHTLAHAKLRKAKVAAEDLVNRR</sequence>
<keyword evidence="6" id="KW-0206">Cytoskeleton</keyword>
<keyword evidence="4" id="KW-0677">Repeat</keyword>
<reference evidence="10" key="1">
    <citation type="journal article" date="2008" name="Nat. Genet.">
        <title>The Pristionchus pacificus genome provides a unique perspective on nematode lifestyle and parasitism.</title>
        <authorList>
            <person name="Dieterich C."/>
            <person name="Clifton S.W."/>
            <person name="Schuster L.N."/>
            <person name="Chinwalla A."/>
            <person name="Delehaunty K."/>
            <person name="Dinkelacker I."/>
            <person name="Fulton L."/>
            <person name="Fulton R."/>
            <person name="Godfrey J."/>
            <person name="Minx P."/>
            <person name="Mitreva M."/>
            <person name="Roeseler W."/>
            <person name="Tian H."/>
            <person name="Witte H."/>
            <person name="Yang S.P."/>
            <person name="Wilson R.K."/>
            <person name="Sommer R.J."/>
        </authorList>
    </citation>
    <scope>NUCLEOTIDE SEQUENCE [LARGE SCALE GENOMIC DNA]</scope>
    <source>
        <strain evidence="10">PS312</strain>
    </source>
</reference>
<evidence type="ECO:0000256" key="3">
    <source>
        <dbReference type="ARBA" id="ARBA00022490"/>
    </source>
</evidence>
<dbReference type="GO" id="GO:0008017">
    <property type="term" value="F:microtubule binding"/>
    <property type="evidence" value="ECO:0000318"/>
    <property type="project" value="GO_Central"/>
</dbReference>
<dbReference type="PANTHER" id="PTHR16056:SF16">
    <property type="entry name" value="REGULATOR OF MICROTUBULE DYNAMICS PROTEIN 1"/>
    <property type="match status" value="1"/>
</dbReference>
<comment type="subunit">
    <text evidence="2">Interacts with microtubules.</text>
</comment>
<evidence type="ECO:0000256" key="8">
    <source>
        <dbReference type="ARBA" id="ARBA00041958"/>
    </source>
</evidence>
<dbReference type="InterPro" id="IPR049039">
    <property type="entry name" value="RMD1-3_a_helical_rpt"/>
</dbReference>
<keyword evidence="10" id="KW-1185">Reference proteome</keyword>
<keyword evidence="5" id="KW-0802">TPR repeat</keyword>
<evidence type="ECO:0000256" key="5">
    <source>
        <dbReference type="ARBA" id="ARBA00022803"/>
    </source>
</evidence>
<evidence type="ECO:0000313" key="9">
    <source>
        <dbReference type="EnsemblMetazoa" id="PPA12398.1"/>
    </source>
</evidence>
<dbReference type="InterPro" id="IPR011990">
    <property type="entry name" value="TPR-like_helical_dom_sf"/>
</dbReference>
<dbReference type="Proteomes" id="UP000005239">
    <property type="component" value="Unassembled WGS sequence"/>
</dbReference>
<dbReference type="AlphaFoldDB" id="A0A2A6C530"/>
<dbReference type="Gene3D" id="1.25.40.10">
    <property type="entry name" value="Tetratricopeptide repeat domain"/>
    <property type="match status" value="1"/>
</dbReference>
<dbReference type="EnsemblMetazoa" id="PPA12398.1">
    <property type="protein sequence ID" value="PPA12398.1"/>
    <property type="gene ID" value="WBGene00101952"/>
</dbReference>
<comment type="subcellular location">
    <subcellularLocation>
        <location evidence="1">Cytoplasm</location>
        <location evidence="1">Cytoskeleton</location>
    </subcellularLocation>
</comment>
<organism evidence="9 10">
    <name type="scientific">Pristionchus pacificus</name>
    <name type="common">Parasitic nematode worm</name>
    <dbReference type="NCBI Taxonomy" id="54126"/>
    <lineage>
        <taxon>Eukaryota</taxon>
        <taxon>Metazoa</taxon>
        <taxon>Ecdysozoa</taxon>
        <taxon>Nematoda</taxon>
        <taxon>Chromadorea</taxon>
        <taxon>Rhabditida</taxon>
        <taxon>Rhabditina</taxon>
        <taxon>Diplogasteromorpha</taxon>
        <taxon>Diplogasteroidea</taxon>
        <taxon>Neodiplogasteridae</taxon>
        <taxon>Pristionchus</taxon>
    </lineage>
</organism>
<evidence type="ECO:0000256" key="1">
    <source>
        <dbReference type="ARBA" id="ARBA00004245"/>
    </source>
</evidence>
<dbReference type="GO" id="GO:0005739">
    <property type="term" value="C:mitochondrion"/>
    <property type="evidence" value="ECO:0000318"/>
    <property type="project" value="GO_Central"/>
</dbReference>
<dbReference type="GO" id="GO:0005876">
    <property type="term" value="C:spindle microtubule"/>
    <property type="evidence" value="ECO:0000318"/>
    <property type="project" value="GO_Central"/>
</dbReference>
<evidence type="ECO:0000313" key="10">
    <source>
        <dbReference type="Proteomes" id="UP000005239"/>
    </source>
</evidence>
<evidence type="ECO:0000256" key="2">
    <source>
        <dbReference type="ARBA" id="ARBA00011375"/>
    </source>
</evidence>
<protein>
    <recommendedName>
        <fullName evidence="7">Regulator of microtubule dynamics protein 1</fullName>
    </recommendedName>
    <alternativeName>
        <fullName evidence="8">Protein FAM82B</fullName>
    </alternativeName>
</protein>
<keyword evidence="3" id="KW-0963">Cytoplasm</keyword>
<dbReference type="PANTHER" id="PTHR16056">
    <property type="entry name" value="REGULATOR OF MICROTUBULE DYNAMICS PROTEIN"/>
    <property type="match status" value="1"/>
</dbReference>
<proteinExistence type="predicted"/>
<dbReference type="GO" id="GO:0097431">
    <property type="term" value="C:mitotic spindle pole"/>
    <property type="evidence" value="ECO:0000318"/>
    <property type="project" value="GO_Central"/>
</dbReference>
<dbReference type="Pfam" id="PF21033">
    <property type="entry name" value="RMD1-3"/>
    <property type="match status" value="1"/>
</dbReference>
<evidence type="ECO:0000256" key="6">
    <source>
        <dbReference type="ARBA" id="ARBA00023212"/>
    </source>
</evidence>
<accession>A0A8R1Y9B8</accession>
<gene>
    <name evidence="9" type="primary">WBGene00101952</name>
</gene>
<dbReference type="GO" id="GO:0005737">
    <property type="term" value="C:cytoplasm"/>
    <property type="evidence" value="ECO:0000318"/>
    <property type="project" value="GO_Central"/>
</dbReference>
<evidence type="ECO:0000256" key="7">
    <source>
        <dbReference type="ARBA" id="ARBA00039966"/>
    </source>
</evidence>
<reference evidence="9" key="2">
    <citation type="submission" date="2022-06" db="UniProtKB">
        <authorList>
            <consortium name="EnsemblMetazoa"/>
        </authorList>
    </citation>
    <scope>IDENTIFICATION</scope>
    <source>
        <strain evidence="9">PS312</strain>
    </source>
</reference>
<evidence type="ECO:0000256" key="4">
    <source>
        <dbReference type="ARBA" id="ARBA00022737"/>
    </source>
</evidence>
<name>A0A2A6C530_PRIPA</name>
<dbReference type="SUPFAM" id="SSF48452">
    <property type="entry name" value="TPR-like"/>
    <property type="match status" value="1"/>
</dbReference>